<evidence type="ECO:0000256" key="1">
    <source>
        <dbReference type="SAM" id="MobiDB-lite"/>
    </source>
</evidence>
<protein>
    <submittedName>
        <fullName evidence="3">Uncharacterized protein</fullName>
    </submittedName>
</protein>
<dbReference type="Proteomes" id="UP000199017">
    <property type="component" value="Unassembled WGS sequence"/>
</dbReference>
<keyword evidence="2" id="KW-1133">Transmembrane helix</keyword>
<dbReference type="STRING" id="930129.SAMN05216352_107162"/>
<evidence type="ECO:0000256" key="2">
    <source>
        <dbReference type="SAM" id="Phobius"/>
    </source>
</evidence>
<evidence type="ECO:0000313" key="4">
    <source>
        <dbReference type="Proteomes" id="UP000199017"/>
    </source>
</evidence>
<keyword evidence="4" id="KW-1185">Reference proteome</keyword>
<dbReference type="OrthoDB" id="7183822at2"/>
<name>A0A1G8KCF1_9BACI</name>
<proteinExistence type="predicted"/>
<dbReference type="RefSeq" id="WP_091585628.1">
    <property type="nucleotide sequence ID" value="NZ_FNDU01000007.1"/>
</dbReference>
<reference evidence="3 4" key="1">
    <citation type="submission" date="2016-10" db="EMBL/GenBank/DDBJ databases">
        <authorList>
            <person name="de Groot N.N."/>
        </authorList>
    </citation>
    <scope>NUCLEOTIDE SEQUENCE [LARGE SCALE GENOMIC DNA]</scope>
    <source>
        <strain evidence="4">P4B,CCM 7963,CECT 7998,DSM 25260,IBRC-M 10614,KCTC 13821</strain>
    </source>
</reference>
<keyword evidence="2" id="KW-0472">Membrane</keyword>
<sequence>MTDFIGNSVRSFVERFGLHWCKQNNNLKHALYALYGKERQDINVLINMLEEGMVDSLQELNSIEEYKKYVTWLQDKKNVSEQMAKWAVHTWTKAILDRSFLKEAPPPPSYVSFPYLYSELYKMKYSSTNSQKMDSKHAEQRSLTKPLQQSKEQTLSTPPPVETRRSVWWTKKLILLVIACMIVILIYAGFMSLSSDSQTEVTMSEAESPSKEDWIDWLEDKIKMKID</sequence>
<feature type="transmembrane region" description="Helical" evidence="2">
    <location>
        <begin position="173"/>
        <end position="193"/>
    </location>
</feature>
<feature type="region of interest" description="Disordered" evidence="1">
    <location>
        <begin position="132"/>
        <end position="159"/>
    </location>
</feature>
<feature type="compositionally biased region" description="Basic and acidic residues" evidence="1">
    <location>
        <begin position="133"/>
        <end position="142"/>
    </location>
</feature>
<accession>A0A1G8KCF1</accession>
<feature type="compositionally biased region" description="Polar residues" evidence="1">
    <location>
        <begin position="143"/>
        <end position="156"/>
    </location>
</feature>
<organism evidence="3 4">
    <name type="scientific">Alteribacillus bidgolensis</name>
    <dbReference type="NCBI Taxonomy" id="930129"/>
    <lineage>
        <taxon>Bacteria</taxon>
        <taxon>Bacillati</taxon>
        <taxon>Bacillota</taxon>
        <taxon>Bacilli</taxon>
        <taxon>Bacillales</taxon>
        <taxon>Bacillaceae</taxon>
        <taxon>Alteribacillus</taxon>
    </lineage>
</organism>
<dbReference type="EMBL" id="FNDU01000007">
    <property type="protein sequence ID" value="SDI41078.1"/>
    <property type="molecule type" value="Genomic_DNA"/>
</dbReference>
<gene>
    <name evidence="3" type="ORF">SAMN05216352_107162</name>
</gene>
<dbReference type="AlphaFoldDB" id="A0A1G8KCF1"/>
<keyword evidence="2" id="KW-0812">Transmembrane</keyword>
<evidence type="ECO:0000313" key="3">
    <source>
        <dbReference type="EMBL" id="SDI41078.1"/>
    </source>
</evidence>